<evidence type="ECO:0000256" key="5">
    <source>
        <dbReference type="ARBA" id="ARBA00023136"/>
    </source>
</evidence>
<keyword evidence="2" id="KW-0813">Transport</keyword>
<sequence length="87" mass="8963">MSSQVSSPISAGEAGHPKRWLILCILTLSLVQVVASVSSMNLALPAIQGALNASASELVWINAAYALVFAAILLPAGALSDRFGRKG</sequence>
<dbReference type="Pfam" id="PF07690">
    <property type="entry name" value="MFS_1"/>
    <property type="match status" value="1"/>
</dbReference>
<dbReference type="PROSITE" id="PS50850">
    <property type="entry name" value="MFS"/>
    <property type="match status" value="1"/>
</dbReference>
<comment type="subcellular location">
    <subcellularLocation>
        <location evidence="1">Membrane</location>
        <topology evidence="1">Multi-pass membrane protein</topology>
    </subcellularLocation>
</comment>
<dbReference type="GO" id="GO:0022857">
    <property type="term" value="F:transmembrane transporter activity"/>
    <property type="evidence" value="ECO:0007669"/>
    <property type="project" value="InterPro"/>
</dbReference>
<feature type="domain" description="Major facilitator superfamily (MFS) profile" evidence="7">
    <location>
        <begin position="22"/>
        <end position="87"/>
    </location>
</feature>
<gene>
    <name evidence="8" type="ORF">METZ01_LOCUS478679</name>
</gene>
<dbReference type="InterPro" id="IPR020846">
    <property type="entry name" value="MFS_dom"/>
</dbReference>
<dbReference type="PANTHER" id="PTHR42718">
    <property type="entry name" value="MAJOR FACILITATOR SUPERFAMILY MULTIDRUG TRANSPORTER MFSC"/>
    <property type="match status" value="1"/>
</dbReference>
<feature type="non-terminal residue" evidence="8">
    <location>
        <position position="87"/>
    </location>
</feature>
<evidence type="ECO:0000256" key="4">
    <source>
        <dbReference type="ARBA" id="ARBA00022989"/>
    </source>
</evidence>
<evidence type="ECO:0000256" key="6">
    <source>
        <dbReference type="SAM" id="Phobius"/>
    </source>
</evidence>
<keyword evidence="4 6" id="KW-1133">Transmembrane helix</keyword>
<dbReference type="InterPro" id="IPR036259">
    <property type="entry name" value="MFS_trans_sf"/>
</dbReference>
<dbReference type="PANTHER" id="PTHR42718:SF9">
    <property type="entry name" value="MAJOR FACILITATOR SUPERFAMILY MULTIDRUG TRANSPORTER MFSC"/>
    <property type="match status" value="1"/>
</dbReference>
<accession>A0A383C2L5</accession>
<dbReference type="SUPFAM" id="SSF103473">
    <property type="entry name" value="MFS general substrate transporter"/>
    <property type="match status" value="1"/>
</dbReference>
<keyword evidence="5 6" id="KW-0472">Membrane</keyword>
<dbReference type="Gene3D" id="1.20.1250.20">
    <property type="entry name" value="MFS general substrate transporter like domains"/>
    <property type="match status" value="1"/>
</dbReference>
<protein>
    <recommendedName>
        <fullName evidence="7">Major facilitator superfamily (MFS) profile domain-containing protein</fullName>
    </recommendedName>
</protein>
<organism evidence="8">
    <name type="scientific">marine metagenome</name>
    <dbReference type="NCBI Taxonomy" id="408172"/>
    <lineage>
        <taxon>unclassified sequences</taxon>
        <taxon>metagenomes</taxon>
        <taxon>ecological metagenomes</taxon>
    </lineage>
</organism>
<evidence type="ECO:0000259" key="7">
    <source>
        <dbReference type="PROSITE" id="PS50850"/>
    </source>
</evidence>
<keyword evidence="3 6" id="KW-0812">Transmembrane</keyword>
<reference evidence="8" key="1">
    <citation type="submission" date="2018-05" db="EMBL/GenBank/DDBJ databases">
        <authorList>
            <person name="Lanie J.A."/>
            <person name="Ng W.-L."/>
            <person name="Kazmierczak K.M."/>
            <person name="Andrzejewski T.M."/>
            <person name="Davidsen T.M."/>
            <person name="Wayne K.J."/>
            <person name="Tettelin H."/>
            <person name="Glass J.I."/>
            <person name="Rusch D."/>
            <person name="Podicherti R."/>
            <person name="Tsui H.-C.T."/>
            <person name="Winkler M.E."/>
        </authorList>
    </citation>
    <scope>NUCLEOTIDE SEQUENCE</scope>
</reference>
<evidence type="ECO:0000256" key="1">
    <source>
        <dbReference type="ARBA" id="ARBA00004141"/>
    </source>
</evidence>
<dbReference type="GO" id="GO:0016020">
    <property type="term" value="C:membrane"/>
    <property type="evidence" value="ECO:0007669"/>
    <property type="project" value="UniProtKB-SubCell"/>
</dbReference>
<feature type="transmembrane region" description="Helical" evidence="6">
    <location>
        <begin position="20"/>
        <end position="38"/>
    </location>
</feature>
<dbReference type="AlphaFoldDB" id="A0A383C2L5"/>
<dbReference type="EMBL" id="UINC01204896">
    <property type="protein sequence ID" value="SVE25825.1"/>
    <property type="molecule type" value="Genomic_DNA"/>
</dbReference>
<name>A0A383C2L5_9ZZZZ</name>
<feature type="transmembrane region" description="Helical" evidence="6">
    <location>
        <begin position="58"/>
        <end position="79"/>
    </location>
</feature>
<dbReference type="InterPro" id="IPR011701">
    <property type="entry name" value="MFS"/>
</dbReference>
<evidence type="ECO:0000313" key="8">
    <source>
        <dbReference type="EMBL" id="SVE25825.1"/>
    </source>
</evidence>
<evidence type="ECO:0000256" key="3">
    <source>
        <dbReference type="ARBA" id="ARBA00022692"/>
    </source>
</evidence>
<proteinExistence type="predicted"/>
<evidence type="ECO:0000256" key="2">
    <source>
        <dbReference type="ARBA" id="ARBA00022448"/>
    </source>
</evidence>